<protein>
    <submittedName>
        <fullName evidence="2">Unannotated protein</fullName>
    </submittedName>
</protein>
<gene>
    <name evidence="2" type="ORF">UFOPK2582_01233</name>
</gene>
<evidence type="ECO:0000256" key="1">
    <source>
        <dbReference type="SAM" id="MobiDB-lite"/>
    </source>
</evidence>
<organism evidence="2">
    <name type="scientific">freshwater metagenome</name>
    <dbReference type="NCBI Taxonomy" id="449393"/>
    <lineage>
        <taxon>unclassified sequences</taxon>
        <taxon>metagenomes</taxon>
        <taxon>ecological metagenomes</taxon>
    </lineage>
</organism>
<name>A0A6J6Q612_9ZZZZ</name>
<sequence>MNITALTRNRLLLPGLVALMAGLAVACPGPTPTPTTTTTSTTTASTTTTTIDPNCGAYTPTNLALSSSTASAGGGINVSGTGEAGKLVVITLRSVATGTVVNPNTTATVQPDETWSTPLTLPGSLAAGDWDVLATAQGCTAEASAQLTIVP</sequence>
<accession>A0A6J6Q612</accession>
<feature type="region of interest" description="Disordered" evidence="1">
    <location>
        <begin position="29"/>
        <end position="48"/>
    </location>
</feature>
<dbReference type="EMBL" id="CAEZXS010000159">
    <property type="protein sequence ID" value="CAB4707140.1"/>
    <property type="molecule type" value="Genomic_DNA"/>
</dbReference>
<evidence type="ECO:0000313" key="2">
    <source>
        <dbReference type="EMBL" id="CAB4707140.1"/>
    </source>
</evidence>
<feature type="compositionally biased region" description="Low complexity" evidence="1">
    <location>
        <begin position="34"/>
        <end position="48"/>
    </location>
</feature>
<dbReference type="AlphaFoldDB" id="A0A6J6Q612"/>
<reference evidence="2" key="1">
    <citation type="submission" date="2020-05" db="EMBL/GenBank/DDBJ databases">
        <authorList>
            <person name="Chiriac C."/>
            <person name="Salcher M."/>
            <person name="Ghai R."/>
            <person name="Kavagutti S V."/>
        </authorList>
    </citation>
    <scope>NUCLEOTIDE SEQUENCE</scope>
</reference>
<proteinExistence type="predicted"/>